<dbReference type="InterPro" id="IPR004142">
    <property type="entry name" value="NDRG"/>
</dbReference>
<sequence>MSLDVASALSRRRARASLVHRSSAMSIELGGVDVLPAGAFDVDGVARVVPTRYGPITVTTQGDPSKPALVTFHDVGLNHRTCFQPLFVCAGRQSDLVKRFCVYHIDYPGCQDGAVEFREDDVPRTLDALAEQVEDVVKHFGLRSVTCMGVGAGATVMALYAGRAGSRCEAGIFVSPSVSSARTMESALGYAFQWNIRRHGWTPWTLKHVMKRMFSYRGLGGMREAFESDLAKTARREISELNPRAVLAFYESSLARLNNDAIYESLDIDALILAGRHSPWYKDSIVMNSLMNTAKTAWVEMEDAGTVVTVEDPSAMLSPLNLFIQRLASEGLA</sequence>
<evidence type="ECO:0000256" key="1">
    <source>
        <dbReference type="ARBA" id="ARBA00005598"/>
    </source>
</evidence>
<proteinExistence type="inferred from homology"/>
<dbReference type="Pfam" id="PF03096">
    <property type="entry name" value="Ndr"/>
    <property type="match status" value="1"/>
</dbReference>
<dbReference type="Gene3D" id="3.40.50.1820">
    <property type="entry name" value="alpha/beta hydrolase"/>
    <property type="match status" value="1"/>
</dbReference>
<dbReference type="SUPFAM" id="SSF53474">
    <property type="entry name" value="alpha/beta-Hydrolases"/>
    <property type="match status" value="1"/>
</dbReference>
<accession>A0A1Y5IA52</accession>
<name>A0A1Y5IA52_OSTTA</name>
<dbReference type="eggNOG" id="KOG2931">
    <property type="taxonomic scope" value="Eukaryota"/>
</dbReference>
<protein>
    <submittedName>
        <fullName evidence="2">Pollen specific protein SF21</fullName>
    </submittedName>
</protein>
<comment type="similarity">
    <text evidence="1">Belongs to the NDRG family.</text>
</comment>
<dbReference type="PANTHER" id="PTHR11034">
    <property type="entry name" value="N-MYC DOWNSTREAM REGULATED"/>
    <property type="match status" value="1"/>
</dbReference>
<dbReference type="Proteomes" id="UP000195557">
    <property type="component" value="Unassembled WGS sequence"/>
</dbReference>
<evidence type="ECO:0000313" key="2">
    <source>
        <dbReference type="EMBL" id="OUS46341.1"/>
    </source>
</evidence>
<dbReference type="InterPro" id="IPR029058">
    <property type="entry name" value="AB_hydrolase_fold"/>
</dbReference>
<gene>
    <name evidence="2" type="ORF">BE221DRAFT_11198</name>
</gene>
<dbReference type="AlphaFoldDB" id="A0A1Y5IA52"/>
<organism evidence="2">
    <name type="scientific">Ostreococcus tauri</name>
    <name type="common">Marine green alga</name>
    <dbReference type="NCBI Taxonomy" id="70448"/>
    <lineage>
        <taxon>Eukaryota</taxon>
        <taxon>Viridiplantae</taxon>
        <taxon>Chlorophyta</taxon>
        <taxon>Mamiellophyceae</taxon>
        <taxon>Mamiellales</taxon>
        <taxon>Bathycoccaceae</taxon>
        <taxon>Ostreococcus</taxon>
    </lineage>
</organism>
<dbReference type="EMBL" id="KZ155784">
    <property type="protein sequence ID" value="OUS46341.1"/>
    <property type="molecule type" value="Genomic_DNA"/>
</dbReference>
<reference evidence="2" key="1">
    <citation type="submission" date="2017-04" db="EMBL/GenBank/DDBJ databases">
        <title>Population genomics of picophytoplankton unveils novel chromosome hypervariability.</title>
        <authorList>
            <consortium name="DOE Joint Genome Institute"/>
            <person name="Blanc-Mathieu R."/>
            <person name="Krasovec M."/>
            <person name="Hebrard M."/>
            <person name="Yau S."/>
            <person name="Desgranges E."/>
            <person name="Martin J."/>
            <person name="Schackwitz W."/>
            <person name="Kuo A."/>
            <person name="Salin G."/>
            <person name="Donnadieu C."/>
            <person name="Desdevises Y."/>
            <person name="Sanchez-Ferandin S."/>
            <person name="Moreau H."/>
            <person name="Rivals E."/>
            <person name="Grigoriev I.V."/>
            <person name="Grimsley N."/>
            <person name="Eyre-Walker A."/>
            <person name="Piganeau G."/>
        </authorList>
    </citation>
    <scope>NUCLEOTIDE SEQUENCE [LARGE SCALE GENOMIC DNA]</scope>
    <source>
        <strain evidence="2">RCC 1115</strain>
    </source>
</reference>